<accession>A0AAX3EGW1</accession>
<dbReference type="GO" id="GO:0005524">
    <property type="term" value="F:ATP binding"/>
    <property type="evidence" value="ECO:0007669"/>
    <property type="project" value="UniProtKB-KW"/>
</dbReference>
<dbReference type="InterPro" id="IPR003838">
    <property type="entry name" value="ABC3_permease_C"/>
</dbReference>
<keyword evidence="13" id="KW-1185">Reference proteome</keyword>
<evidence type="ECO:0000256" key="8">
    <source>
        <dbReference type="ARBA" id="ARBA00023136"/>
    </source>
</evidence>
<evidence type="ECO:0000256" key="5">
    <source>
        <dbReference type="ARBA" id="ARBA00022741"/>
    </source>
</evidence>
<evidence type="ECO:0000256" key="6">
    <source>
        <dbReference type="ARBA" id="ARBA00022840"/>
    </source>
</evidence>
<dbReference type="Proteomes" id="UP001163293">
    <property type="component" value="Chromosome"/>
</dbReference>
<dbReference type="AlphaFoldDB" id="A0AAX3EGW1"/>
<dbReference type="GO" id="GO:0022857">
    <property type="term" value="F:transmembrane transporter activity"/>
    <property type="evidence" value="ECO:0007669"/>
    <property type="project" value="TreeGrafter"/>
</dbReference>
<feature type="transmembrane region" description="Helical" evidence="10">
    <location>
        <begin position="571"/>
        <end position="604"/>
    </location>
</feature>
<evidence type="ECO:0000256" key="3">
    <source>
        <dbReference type="ARBA" id="ARBA00022475"/>
    </source>
</evidence>
<dbReference type="InterPro" id="IPR017871">
    <property type="entry name" value="ABC_transporter-like_CS"/>
</dbReference>
<evidence type="ECO:0000256" key="4">
    <source>
        <dbReference type="ARBA" id="ARBA00022692"/>
    </source>
</evidence>
<dbReference type="InterPro" id="IPR017911">
    <property type="entry name" value="MacB-like_ATP-bd"/>
</dbReference>
<evidence type="ECO:0000256" key="7">
    <source>
        <dbReference type="ARBA" id="ARBA00022989"/>
    </source>
</evidence>
<dbReference type="Pfam" id="PF00005">
    <property type="entry name" value="ABC_tran"/>
    <property type="match status" value="1"/>
</dbReference>
<keyword evidence="5" id="KW-0547">Nucleotide-binding</keyword>
<feature type="domain" description="ABC transporter" evidence="11">
    <location>
        <begin position="10"/>
        <end position="247"/>
    </location>
</feature>
<gene>
    <name evidence="12" type="ORF">NL394_18555</name>
</gene>
<keyword evidence="7 10" id="KW-1133">Transmembrane helix</keyword>
<feature type="transmembrane region" description="Helical" evidence="10">
    <location>
        <begin position="616"/>
        <end position="638"/>
    </location>
</feature>
<protein>
    <submittedName>
        <fullName evidence="12">ATP-binding cassette domain-containing protein</fullName>
    </submittedName>
</protein>
<dbReference type="Gene3D" id="3.40.50.300">
    <property type="entry name" value="P-loop containing nucleotide triphosphate hydrolases"/>
    <property type="match status" value="1"/>
</dbReference>
<dbReference type="InterPro" id="IPR015854">
    <property type="entry name" value="ABC_transpr_LolD-like"/>
</dbReference>
<comment type="similarity">
    <text evidence="9">Belongs to the ABC transporter superfamily. Macrolide exporter (TC 3.A.1.122) family.</text>
</comment>
<dbReference type="RefSeq" id="WP_083261907.1">
    <property type="nucleotide sequence ID" value="NZ_CP101180.1"/>
</dbReference>
<keyword evidence="4 10" id="KW-0812">Transmembrane</keyword>
<dbReference type="GO" id="GO:0005886">
    <property type="term" value="C:plasma membrane"/>
    <property type="evidence" value="ECO:0007669"/>
    <property type="project" value="UniProtKB-SubCell"/>
</dbReference>
<proteinExistence type="inferred from homology"/>
<comment type="subcellular location">
    <subcellularLocation>
        <location evidence="1">Cell inner membrane</location>
        <topology evidence="1">Multi-pass membrane protein</topology>
    </subcellularLocation>
</comment>
<dbReference type="InterPro" id="IPR003593">
    <property type="entry name" value="AAA+_ATPase"/>
</dbReference>
<dbReference type="PROSITE" id="PS00211">
    <property type="entry name" value="ABC_TRANSPORTER_1"/>
    <property type="match status" value="1"/>
</dbReference>
<reference evidence="12" key="1">
    <citation type="submission" date="2022-07" db="EMBL/GenBank/DDBJ databases">
        <authorList>
            <person name="Wu T."/>
        </authorList>
    </citation>
    <scope>NUCLEOTIDE SEQUENCE</scope>
    <source>
        <strain evidence="12">SD-1</strain>
    </source>
</reference>
<evidence type="ECO:0000313" key="12">
    <source>
        <dbReference type="EMBL" id="UYV97019.1"/>
    </source>
</evidence>
<dbReference type="GO" id="GO:0016887">
    <property type="term" value="F:ATP hydrolysis activity"/>
    <property type="evidence" value="ECO:0007669"/>
    <property type="project" value="InterPro"/>
</dbReference>
<evidence type="ECO:0000256" key="2">
    <source>
        <dbReference type="ARBA" id="ARBA00022448"/>
    </source>
</evidence>
<evidence type="ECO:0000313" key="13">
    <source>
        <dbReference type="Proteomes" id="UP001163293"/>
    </source>
</evidence>
<dbReference type="SUPFAM" id="SSF52540">
    <property type="entry name" value="P-loop containing nucleoside triphosphate hydrolases"/>
    <property type="match status" value="1"/>
</dbReference>
<dbReference type="CDD" id="cd03255">
    <property type="entry name" value="ABC_MJ0796_LolCDE_FtsE"/>
    <property type="match status" value="1"/>
</dbReference>
<dbReference type="PANTHER" id="PTHR24220:SF86">
    <property type="entry name" value="ABC TRANSPORTER ABCH.1"/>
    <property type="match status" value="1"/>
</dbReference>
<evidence type="ECO:0000256" key="10">
    <source>
        <dbReference type="SAM" id="Phobius"/>
    </source>
</evidence>
<evidence type="ECO:0000256" key="9">
    <source>
        <dbReference type="ARBA" id="ARBA00038388"/>
    </source>
</evidence>
<feature type="transmembrane region" description="Helical" evidence="10">
    <location>
        <begin position="523"/>
        <end position="550"/>
    </location>
</feature>
<keyword evidence="6 12" id="KW-0067">ATP-binding</keyword>
<dbReference type="PANTHER" id="PTHR24220">
    <property type="entry name" value="IMPORT ATP-BINDING PROTEIN"/>
    <property type="match status" value="1"/>
</dbReference>
<keyword evidence="8 10" id="KW-0472">Membrane</keyword>
<dbReference type="SMART" id="SM00382">
    <property type="entry name" value="AAA"/>
    <property type="match status" value="1"/>
</dbReference>
<dbReference type="InterPro" id="IPR003439">
    <property type="entry name" value="ABC_transporter-like_ATP-bd"/>
</dbReference>
<keyword evidence="3" id="KW-1003">Cell membrane</keyword>
<name>A0AAX3EGW1_PAEUR</name>
<evidence type="ECO:0000256" key="1">
    <source>
        <dbReference type="ARBA" id="ARBA00004429"/>
    </source>
</evidence>
<keyword evidence="2" id="KW-0813">Transport</keyword>
<organism evidence="12 13">
    <name type="scientific">Paenarthrobacter ureafaciens</name>
    <dbReference type="NCBI Taxonomy" id="37931"/>
    <lineage>
        <taxon>Bacteria</taxon>
        <taxon>Bacillati</taxon>
        <taxon>Actinomycetota</taxon>
        <taxon>Actinomycetes</taxon>
        <taxon>Micrococcales</taxon>
        <taxon>Micrococcaceae</taxon>
        <taxon>Paenarthrobacter</taxon>
    </lineage>
</organism>
<dbReference type="PROSITE" id="PS50893">
    <property type="entry name" value="ABC_TRANSPORTER_2"/>
    <property type="match status" value="1"/>
</dbReference>
<dbReference type="InterPro" id="IPR027417">
    <property type="entry name" value="P-loop_NTPase"/>
</dbReference>
<dbReference type="Pfam" id="PF02687">
    <property type="entry name" value="FtsX"/>
    <property type="match status" value="1"/>
</dbReference>
<sequence length="648" mass="67506">MTHIGPMIVMKAAGLQRVFEGEVLTVALQEASFTVRAGEFVAIVGPSGSGKSTLLNVLGLLDRPTKGSYEVAGHTAELLTEHQRNDLRSKTIGFVFQNSYVLPHEPAGLNAALALRIQGVPMSQRTAMISKVMLQFGLSDRVHVQGRFLSGGERQRLAIARAMATDPRILLADEPTGNLDSANTSIVISDLRDMARRGVAVVVITHDEKVAAAADRRLSLIDGVLSDATVDDDVLADDALVHHLEAESDSTRSGSCLLRLFESLSDGLNSLSAKPFRTALLLMAFLLGAGGLVTATGLTQTTSAQVAERLDLAALDEIRFSDSRLPAGMLPTIADREATYDAVDALEGVERVGLTSLIAPADAPISRSSSSTTFFNGPIEVADANRLEILDARLTPITAVANLSAYPDMPAAVIGAKAAAVIGIERAAPGVVIWVRGSPVPVLAVIESSERDPAAEDKVFLNPTAASSIKNLQPTYVARTKPGYPAPLSDALPLVLSPDNPGSINVQTIADLRNLKTGVSSELGLMVGLISVVLLVLASLTAATAMYLSVQARSGEVALRRALGASKWSIARMFIFEGIAVGFAGGLAGSVLGIGAVIAISAVSGWSPVITPFMPVIGMGVGALTGAVSATYPALVAAHSDPAIALRS</sequence>
<dbReference type="EMBL" id="CP101185">
    <property type="protein sequence ID" value="UYV97019.1"/>
    <property type="molecule type" value="Genomic_DNA"/>
</dbReference>
<evidence type="ECO:0000259" key="11">
    <source>
        <dbReference type="PROSITE" id="PS50893"/>
    </source>
</evidence>